<evidence type="ECO:0000259" key="7">
    <source>
        <dbReference type="PROSITE" id="PS50863"/>
    </source>
</evidence>
<name>A0A2G9HCB5_9LAMI</name>
<evidence type="ECO:0000256" key="6">
    <source>
        <dbReference type="SAM" id="MobiDB-lite"/>
    </source>
</evidence>
<reference evidence="9" key="1">
    <citation type="journal article" date="2018" name="Gigascience">
        <title>Genome assembly of the Pink Ipe (Handroanthus impetiginosus, Bignoniaceae), a highly valued, ecologically keystone Neotropical timber forest tree.</title>
        <authorList>
            <person name="Silva-Junior O.B."/>
            <person name="Grattapaglia D."/>
            <person name="Novaes E."/>
            <person name="Collevatti R.G."/>
        </authorList>
    </citation>
    <scope>NUCLEOTIDE SEQUENCE [LARGE SCALE GENOMIC DNA]</scope>
    <source>
        <strain evidence="9">cv. UFG-1</strain>
    </source>
</reference>
<sequence>MMAQIENDWYFSDGWVKFVAENAVKGGDLLVFQCLFHNVFNVKLHGPNTVEKNLVGKYMHDRVEKDHEEVLEEKDDDGDEVLPSWKVKSDGADTNGNKYQRHRTLMLIGMVRRFFEQDWPTTNKSILRHNNDGETKD</sequence>
<dbReference type="OrthoDB" id="906243at2759"/>
<dbReference type="GO" id="GO:0005634">
    <property type="term" value="C:nucleus"/>
    <property type="evidence" value="ECO:0007669"/>
    <property type="project" value="UniProtKB-SubCell"/>
</dbReference>
<dbReference type="InterPro" id="IPR003340">
    <property type="entry name" value="B3_DNA-bd"/>
</dbReference>
<protein>
    <recommendedName>
        <fullName evidence="7">TF-B3 domain-containing protein</fullName>
    </recommendedName>
</protein>
<evidence type="ECO:0000256" key="1">
    <source>
        <dbReference type="ARBA" id="ARBA00004123"/>
    </source>
</evidence>
<keyword evidence="4" id="KW-0804">Transcription</keyword>
<dbReference type="Gene3D" id="2.40.330.10">
    <property type="entry name" value="DNA-binding pseudobarrel domain"/>
    <property type="match status" value="1"/>
</dbReference>
<gene>
    <name evidence="8" type="ORF">CDL12_12198</name>
</gene>
<keyword evidence="2" id="KW-0805">Transcription regulation</keyword>
<evidence type="ECO:0000313" key="9">
    <source>
        <dbReference type="Proteomes" id="UP000231279"/>
    </source>
</evidence>
<feature type="compositionally biased region" description="Acidic residues" evidence="6">
    <location>
        <begin position="70"/>
        <end position="80"/>
    </location>
</feature>
<keyword evidence="5" id="KW-0539">Nucleus</keyword>
<dbReference type="SUPFAM" id="SSF101936">
    <property type="entry name" value="DNA-binding pseudobarrel domain"/>
    <property type="match status" value="1"/>
</dbReference>
<keyword evidence="3" id="KW-0238">DNA-binding</keyword>
<keyword evidence="9" id="KW-1185">Reference proteome</keyword>
<evidence type="ECO:0000313" key="8">
    <source>
        <dbReference type="EMBL" id="PIN15161.1"/>
    </source>
</evidence>
<organism evidence="8 9">
    <name type="scientific">Handroanthus impetiginosus</name>
    <dbReference type="NCBI Taxonomy" id="429701"/>
    <lineage>
        <taxon>Eukaryota</taxon>
        <taxon>Viridiplantae</taxon>
        <taxon>Streptophyta</taxon>
        <taxon>Embryophyta</taxon>
        <taxon>Tracheophyta</taxon>
        <taxon>Spermatophyta</taxon>
        <taxon>Magnoliopsida</taxon>
        <taxon>eudicotyledons</taxon>
        <taxon>Gunneridae</taxon>
        <taxon>Pentapetalae</taxon>
        <taxon>asterids</taxon>
        <taxon>lamiids</taxon>
        <taxon>Lamiales</taxon>
        <taxon>Bignoniaceae</taxon>
        <taxon>Crescentiina</taxon>
        <taxon>Tabebuia alliance</taxon>
        <taxon>Handroanthus</taxon>
    </lineage>
</organism>
<accession>A0A2G9HCB5</accession>
<evidence type="ECO:0000256" key="2">
    <source>
        <dbReference type="ARBA" id="ARBA00023015"/>
    </source>
</evidence>
<evidence type="ECO:0000256" key="4">
    <source>
        <dbReference type="ARBA" id="ARBA00023163"/>
    </source>
</evidence>
<dbReference type="AlphaFoldDB" id="A0A2G9HCB5"/>
<evidence type="ECO:0000256" key="5">
    <source>
        <dbReference type="ARBA" id="ARBA00023242"/>
    </source>
</evidence>
<comment type="caution">
    <text evidence="8">The sequence shown here is derived from an EMBL/GenBank/DDBJ whole genome shotgun (WGS) entry which is preliminary data.</text>
</comment>
<proteinExistence type="predicted"/>
<dbReference type="PROSITE" id="PS50863">
    <property type="entry name" value="B3"/>
    <property type="match status" value="1"/>
</dbReference>
<comment type="subcellular location">
    <subcellularLocation>
        <location evidence="1">Nucleus</location>
    </subcellularLocation>
</comment>
<dbReference type="InterPro" id="IPR015300">
    <property type="entry name" value="DNA-bd_pseudobarrel_sf"/>
</dbReference>
<dbReference type="Proteomes" id="UP000231279">
    <property type="component" value="Unassembled WGS sequence"/>
</dbReference>
<feature type="domain" description="TF-B3" evidence="7">
    <location>
        <begin position="1"/>
        <end position="48"/>
    </location>
</feature>
<dbReference type="GO" id="GO:0003677">
    <property type="term" value="F:DNA binding"/>
    <property type="evidence" value="ECO:0007669"/>
    <property type="project" value="UniProtKB-KW"/>
</dbReference>
<evidence type="ECO:0000256" key="3">
    <source>
        <dbReference type="ARBA" id="ARBA00023125"/>
    </source>
</evidence>
<dbReference type="EMBL" id="NKXS01002134">
    <property type="protein sequence ID" value="PIN15161.1"/>
    <property type="molecule type" value="Genomic_DNA"/>
</dbReference>
<feature type="region of interest" description="Disordered" evidence="6">
    <location>
        <begin position="70"/>
        <end position="93"/>
    </location>
</feature>